<dbReference type="SUPFAM" id="SSF53335">
    <property type="entry name" value="S-adenosyl-L-methionine-dependent methyltransferases"/>
    <property type="match status" value="1"/>
</dbReference>
<reference evidence="8 9" key="1">
    <citation type="submission" date="2024-05" db="EMBL/GenBank/DDBJ databases">
        <authorList>
            <person name="Duchaud E."/>
        </authorList>
    </citation>
    <scope>NUCLEOTIDE SEQUENCE [LARGE SCALE GENOMIC DNA]</scope>
    <source>
        <strain evidence="8">Ena-SAMPLE-TAB-13-05-2024-13:56:06:370-140309</strain>
    </source>
</reference>
<dbReference type="RefSeq" id="WP_101902807.1">
    <property type="nucleotide sequence ID" value="NZ_JBFKZT010000001.1"/>
</dbReference>
<dbReference type="EC" id="2.1.1.174" evidence="8"/>
<keyword evidence="4 8" id="KW-0808">Transferase</keyword>
<dbReference type="Proteomes" id="UP001497514">
    <property type="component" value="Chromosome"/>
</dbReference>
<proteinExistence type="predicted"/>
<dbReference type="PANTHER" id="PTHR47816">
    <property type="entry name" value="RIBOSOMAL RNA SMALL SUBUNIT METHYLTRANSFERASE C"/>
    <property type="match status" value="1"/>
</dbReference>
<dbReference type="InterPro" id="IPR007848">
    <property type="entry name" value="Small_mtfrase_dom"/>
</dbReference>
<name>A0ABP1EL56_9FLAO</name>
<evidence type="ECO:0000256" key="3">
    <source>
        <dbReference type="ARBA" id="ARBA00022603"/>
    </source>
</evidence>
<keyword evidence="1" id="KW-0963">Cytoplasm</keyword>
<evidence type="ECO:0000259" key="7">
    <source>
        <dbReference type="Pfam" id="PF26049"/>
    </source>
</evidence>
<sequence>METKLQLNAKKYQLERYPKTDDKSLRAWSNAELLTLDYITDLEIENIHIYNDRFGVFNTLLNTKKLTTIWAYASQKKAITQNLKLNNLSTDVVYKTPLDTLEKVDLALVKLPKSVELFELFLQQIYKSANENTVVVCGFMTKYFSRAYLKKAERYFEEVEQTNAWKKARLLVLKTPKTPKTAIQEKELLNEIPWKDDSIKQYYGVFSSDKIDYGTQFFLENLEVQENELKVLDVASGNGVIAYDVLDKNPKSAVTLVDDFNIAIASSKLNITAENAKFVCADNLDDLETASFDLVVSNPPFHFEHENNIEVTIALFKGVARCLKSSGRFVLVANTHLNYKTHLEKVFTNIKIIGNTKKFHIIECKKR</sequence>
<dbReference type="Gene3D" id="3.40.50.150">
    <property type="entry name" value="Vaccinia Virus protein VP39"/>
    <property type="match status" value="2"/>
</dbReference>
<dbReference type="Pfam" id="PF26049">
    <property type="entry name" value="RLMG_N"/>
    <property type="match status" value="1"/>
</dbReference>
<evidence type="ECO:0000256" key="5">
    <source>
        <dbReference type="ARBA" id="ARBA00022691"/>
    </source>
</evidence>
<dbReference type="InterPro" id="IPR002052">
    <property type="entry name" value="DNA_methylase_N6_adenine_CS"/>
</dbReference>
<dbReference type="CDD" id="cd02440">
    <property type="entry name" value="AdoMet_MTases"/>
    <property type="match status" value="1"/>
</dbReference>
<dbReference type="InterPro" id="IPR029063">
    <property type="entry name" value="SAM-dependent_MTases_sf"/>
</dbReference>
<evidence type="ECO:0000256" key="2">
    <source>
        <dbReference type="ARBA" id="ARBA00022552"/>
    </source>
</evidence>
<keyword evidence="2" id="KW-0698">rRNA processing</keyword>
<dbReference type="GO" id="GO:0052916">
    <property type="term" value="F:23S rRNA (guanine(1835)-N(2))-methyltransferase activity"/>
    <property type="evidence" value="ECO:0007669"/>
    <property type="project" value="UniProtKB-EC"/>
</dbReference>
<dbReference type="EMBL" id="OZ038524">
    <property type="protein sequence ID" value="CAL2084250.1"/>
    <property type="molecule type" value="Genomic_DNA"/>
</dbReference>
<accession>A0ABP1EL56</accession>
<dbReference type="InterPro" id="IPR058679">
    <property type="entry name" value="RlmG_N"/>
</dbReference>
<feature type="domain" description="RlmG N-terminal" evidence="7">
    <location>
        <begin position="3"/>
        <end position="174"/>
    </location>
</feature>
<evidence type="ECO:0000256" key="4">
    <source>
        <dbReference type="ARBA" id="ARBA00022679"/>
    </source>
</evidence>
<feature type="domain" description="Methyltransferase small" evidence="6">
    <location>
        <begin position="199"/>
        <end position="362"/>
    </location>
</feature>
<organism evidence="8 9">
    <name type="scientific">Tenacibaculum dicentrarchi</name>
    <dbReference type="NCBI Taxonomy" id="669041"/>
    <lineage>
        <taxon>Bacteria</taxon>
        <taxon>Pseudomonadati</taxon>
        <taxon>Bacteroidota</taxon>
        <taxon>Flavobacteriia</taxon>
        <taxon>Flavobacteriales</taxon>
        <taxon>Flavobacteriaceae</taxon>
        <taxon>Tenacibaculum</taxon>
    </lineage>
</organism>
<protein>
    <submittedName>
        <fullName evidence="8">Ribosomal RNA large subunit methyltransferase G</fullName>
        <ecNumber evidence="8">2.1.1.-</ecNumber>
        <ecNumber evidence="8">2.1.1.174</ecNumber>
    </submittedName>
</protein>
<dbReference type="EC" id="2.1.1.-" evidence="8"/>
<dbReference type="PANTHER" id="PTHR47816:SF4">
    <property type="entry name" value="RIBOSOMAL RNA SMALL SUBUNIT METHYLTRANSFERASE C"/>
    <property type="match status" value="1"/>
</dbReference>
<keyword evidence="9" id="KW-1185">Reference proteome</keyword>
<dbReference type="InterPro" id="IPR046977">
    <property type="entry name" value="RsmC/RlmG"/>
</dbReference>
<evidence type="ECO:0000313" key="8">
    <source>
        <dbReference type="EMBL" id="CAL2084250.1"/>
    </source>
</evidence>
<dbReference type="Pfam" id="PF05175">
    <property type="entry name" value="MTS"/>
    <property type="match status" value="1"/>
</dbReference>
<keyword evidence="3 8" id="KW-0489">Methyltransferase</keyword>
<gene>
    <name evidence="8" type="ORF">TD3509T_1678</name>
</gene>
<dbReference type="PROSITE" id="PS00092">
    <property type="entry name" value="N6_MTASE"/>
    <property type="match status" value="1"/>
</dbReference>
<evidence type="ECO:0000259" key="6">
    <source>
        <dbReference type="Pfam" id="PF05175"/>
    </source>
</evidence>
<evidence type="ECO:0000256" key="1">
    <source>
        <dbReference type="ARBA" id="ARBA00022490"/>
    </source>
</evidence>
<evidence type="ECO:0000313" key="9">
    <source>
        <dbReference type="Proteomes" id="UP001497514"/>
    </source>
</evidence>
<keyword evidence="5" id="KW-0949">S-adenosyl-L-methionine</keyword>